<protein>
    <submittedName>
        <fullName evidence="5">Glycosyltransferase family 4 protein</fullName>
    </submittedName>
</protein>
<accession>A0A5C1YA35</accession>
<dbReference type="Gene3D" id="3.40.50.2000">
    <property type="entry name" value="Glycogen Phosphorylase B"/>
    <property type="match status" value="2"/>
</dbReference>
<dbReference type="PANTHER" id="PTHR46401:SF2">
    <property type="entry name" value="GLYCOSYLTRANSFERASE WBBK-RELATED"/>
    <property type="match status" value="1"/>
</dbReference>
<dbReference type="Proteomes" id="UP000322159">
    <property type="component" value="Chromosome"/>
</dbReference>
<name>A0A5C1YA35_9MICO</name>
<evidence type="ECO:0000259" key="3">
    <source>
        <dbReference type="Pfam" id="PF00534"/>
    </source>
</evidence>
<dbReference type="KEGG" id="lyk:FLP23_08555"/>
<sequence length="362" mass="40442">MRILVDCRYTRLERHDGISRYTAHLVTALAPLAAAAGHELVMVISDERQLTMLPALPWELATDPTSARELTIARRLNAFAPDVLFSPMQTIGSWGRRYGLVLTLHDLIYYRNRTPPRDLAWPIRLAWRLYHLAWWPQRVLLNRADEVATVSHTTRELMLEHRLTDRPITIVSNAADPVQADAGRRQPPDRELLYMGSFMPYKNVETLARALHELPGHRLHLLSRIGAGDRARLEALAPAGALVIHDGVTDAEYGELLDGALALVTMSLDEGFGLPLVEAMVRGTPVVVSDIPIFREIGADAGVYADPHDASAVAAAIRTLEDAGEWGRRSAAAREQARRFDWHRSAAVLLELLERVGRTPRR</sequence>
<reference evidence="5 6" key="1">
    <citation type="submission" date="2019-09" db="EMBL/GenBank/DDBJ databases">
        <title>Genome sequencing of strain KACC 19322.</title>
        <authorList>
            <person name="Heo J."/>
            <person name="Kim S.-J."/>
            <person name="Kim J.-S."/>
            <person name="Hong S.-B."/>
            <person name="Kwon S.-W."/>
        </authorList>
    </citation>
    <scope>NUCLEOTIDE SEQUENCE [LARGE SCALE GENOMIC DNA]</scope>
    <source>
        <strain evidence="5 6">KACC 19322</strain>
    </source>
</reference>
<dbReference type="InterPro" id="IPR001296">
    <property type="entry name" value="Glyco_trans_1"/>
</dbReference>
<evidence type="ECO:0000313" key="5">
    <source>
        <dbReference type="EMBL" id="QEO10049.1"/>
    </source>
</evidence>
<dbReference type="SUPFAM" id="SSF53756">
    <property type="entry name" value="UDP-Glycosyltransferase/glycogen phosphorylase"/>
    <property type="match status" value="1"/>
</dbReference>
<keyword evidence="6" id="KW-1185">Reference proteome</keyword>
<proteinExistence type="predicted"/>
<dbReference type="GO" id="GO:0016757">
    <property type="term" value="F:glycosyltransferase activity"/>
    <property type="evidence" value="ECO:0007669"/>
    <property type="project" value="UniProtKB-KW"/>
</dbReference>
<feature type="domain" description="Glycosyltransferase subfamily 4-like N-terminal" evidence="4">
    <location>
        <begin position="17"/>
        <end position="177"/>
    </location>
</feature>
<evidence type="ECO:0000259" key="4">
    <source>
        <dbReference type="Pfam" id="PF13439"/>
    </source>
</evidence>
<dbReference type="GO" id="GO:0009103">
    <property type="term" value="P:lipopolysaccharide biosynthetic process"/>
    <property type="evidence" value="ECO:0007669"/>
    <property type="project" value="TreeGrafter"/>
</dbReference>
<dbReference type="PANTHER" id="PTHR46401">
    <property type="entry name" value="GLYCOSYLTRANSFERASE WBBK-RELATED"/>
    <property type="match status" value="1"/>
</dbReference>
<keyword evidence="2 5" id="KW-0808">Transferase</keyword>
<dbReference type="Pfam" id="PF13439">
    <property type="entry name" value="Glyco_transf_4"/>
    <property type="match status" value="1"/>
</dbReference>
<dbReference type="AlphaFoldDB" id="A0A5C1YA35"/>
<gene>
    <name evidence="5" type="ORF">FLP23_08555</name>
</gene>
<dbReference type="RefSeq" id="WP_149325467.1">
    <property type="nucleotide sequence ID" value="NZ_CP043504.1"/>
</dbReference>
<evidence type="ECO:0000256" key="1">
    <source>
        <dbReference type="ARBA" id="ARBA00022676"/>
    </source>
</evidence>
<organism evidence="5 6">
    <name type="scientific">Protaetiibacter larvae</name>
    <dbReference type="NCBI Taxonomy" id="2592654"/>
    <lineage>
        <taxon>Bacteria</taxon>
        <taxon>Bacillati</taxon>
        <taxon>Actinomycetota</taxon>
        <taxon>Actinomycetes</taxon>
        <taxon>Micrococcales</taxon>
        <taxon>Microbacteriaceae</taxon>
        <taxon>Protaetiibacter</taxon>
    </lineage>
</organism>
<evidence type="ECO:0000313" key="6">
    <source>
        <dbReference type="Proteomes" id="UP000322159"/>
    </source>
</evidence>
<keyword evidence="1" id="KW-0328">Glycosyltransferase</keyword>
<dbReference type="InterPro" id="IPR028098">
    <property type="entry name" value="Glyco_trans_4-like_N"/>
</dbReference>
<dbReference type="Pfam" id="PF00534">
    <property type="entry name" value="Glycos_transf_1"/>
    <property type="match status" value="1"/>
</dbReference>
<dbReference type="OrthoDB" id="9801609at2"/>
<dbReference type="EMBL" id="CP043504">
    <property type="protein sequence ID" value="QEO10049.1"/>
    <property type="molecule type" value="Genomic_DNA"/>
</dbReference>
<evidence type="ECO:0000256" key="2">
    <source>
        <dbReference type="ARBA" id="ARBA00022679"/>
    </source>
</evidence>
<feature type="domain" description="Glycosyl transferase family 1" evidence="3">
    <location>
        <begin position="187"/>
        <end position="336"/>
    </location>
</feature>
<dbReference type="CDD" id="cd03809">
    <property type="entry name" value="GT4_MtfB-like"/>
    <property type="match status" value="1"/>
</dbReference>